<keyword evidence="3 7" id="KW-0288">FMN</keyword>
<dbReference type="GO" id="GO:0016491">
    <property type="term" value="F:oxidoreductase activity"/>
    <property type="evidence" value="ECO:0007669"/>
    <property type="project" value="UniProtKB-KW"/>
</dbReference>
<dbReference type="Proteomes" id="UP000613266">
    <property type="component" value="Unassembled WGS sequence"/>
</dbReference>
<gene>
    <name evidence="9" type="ORF">I7X39_16495</name>
</gene>
<evidence type="ECO:0000256" key="3">
    <source>
        <dbReference type="ARBA" id="ARBA00022643"/>
    </source>
</evidence>
<feature type="active site" description="Proton acceptor" evidence="6">
    <location>
        <position position="259"/>
    </location>
</feature>
<organism evidence="9 10">
    <name type="scientific">Inhella proteolytica</name>
    <dbReference type="NCBI Taxonomy" id="2795029"/>
    <lineage>
        <taxon>Bacteria</taxon>
        <taxon>Pseudomonadati</taxon>
        <taxon>Pseudomonadota</taxon>
        <taxon>Betaproteobacteria</taxon>
        <taxon>Burkholderiales</taxon>
        <taxon>Sphaerotilaceae</taxon>
        <taxon>Inhella</taxon>
    </lineage>
</organism>
<feature type="binding site" evidence="7">
    <location>
        <position position="172"/>
    </location>
    <ligand>
        <name>glyoxylate</name>
        <dbReference type="ChEBI" id="CHEBI:36655"/>
    </ligand>
</feature>
<name>A0A931NIY6_9BURK</name>
<feature type="binding site" evidence="7">
    <location>
        <position position="109"/>
    </location>
    <ligand>
        <name>FMN</name>
        <dbReference type="ChEBI" id="CHEBI:58210"/>
    </ligand>
</feature>
<feature type="binding site" evidence="7">
    <location>
        <position position="257"/>
    </location>
    <ligand>
        <name>FMN</name>
        <dbReference type="ChEBI" id="CHEBI:58210"/>
    </ligand>
</feature>
<keyword evidence="10" id="KW-1185">Reference proteome</keyword>
<comment type="similarity">
    <text evidence="5">Belongs to the FMN-dependent alpha-hydroxy acid dehydrogenase family.</text>
</comment>
<dbReference type="GO" id="GO:0010181">
    <property type="term" value="F:FMN binding"/>
    <property type="evidence" value="ECO:0007669"/>
    <property type="project" value="InterPro"/>
</dbReference>
<dbReference type="InterPro" id="IPR012133">
    <property type="entry name" value="Alpha-hydoxy_acid_DH_FMN"/>
</dbReference>
<dbReference type="PANTHER" id="PTHR10578:SF107">
    <property type="entry name" value="2-HYDROXYACID OXIDASE 1"/>
    <property type="match status" value="1"/>
</dbReference>
<evidence type="ECO:0000256" key="5">
    <source>
        <dbReference type="ARBA" id="ARBA00024042"/>
    </source>
</evidence>
<proteinExistence type="inferred from homology"/>
<feature type="binding site" evidence="7">
    <location>
        <position position="235"/>
    </location>
    <ligand>
        <name>FMN</name>
        <dbReference type="ChEBI" id="CHEBI:58210"/>
    </ligand>
</feature>
<feature type="binding site" evidence="7">
    <location>
        <position position="262"/>
    </location>
    <ligand>
        <name>glyoxylate</name>
        <dbReference type="ChEBI" id="CHEBI:36655"/>
    </ligand>
</feature>
<evidence type="ECO:0000256" key="1">
    <source>
        <dbReference type="ARBA" id="ARBA00001917"/>
    </source>
</evidence>
<evidence type="ECO:0000259" key="8">
    <source>
        <dbReference type="PROSITE" id="PS51349"/>
    </source>
</evidence>
<evidence type="ECO:0000256" key="2">
    <source>
        <dbReference type="ARBA" id="ARBA00022630"/>
    </source>
</evidence>
<keyword evidence="4" id="KW-0560">Oxidoreductase</keyword>
<accession>A0A931NIY6</accession>
<feature type="binding site" evidence="7">
    <location>
        <begin position="80"/>
        <end position="82"/>
    </location>
    <ligand>
        <name>FMN</name>
        <dbReference type="ChEBI" id="CHEBI:58210"/>
    </ligand>
</feature>
<keyword evidence="2 7" id="KW-0285">Flavoprotein</keyword>
<comment type="cofactor">
    <cofactor evidence="1">
        <name>FMN</name>
        <dbReference type="ChEBI" id="CHEBI:58210"/>
    </cofactor>
</comment>
<evidence type="ECO:0000256" key="4">
    <source>
        <dbReference type="ARBA" id="ARBA00023002"/>
    </source>
</evidence>
<dbReference type="AlphaFoldDB" id="A0A931NIY6"/>
<feature type="binding site" evidence="7">
    <location>
        <position position="259"/>
    </location>
    <ligand>
        <name>glyoxylate</name>
        <dbReference type="ChEBI" id="CHEBI:36655"/>
    </ligand>
</feature>
<comment type="caution">
    <text evidence="9">The sequence shown here is derived from an EMBL/GenBank/DDBJ whole genome shotgun (WGS) entry which is preliminary data.</text>
</comment>
<feature type="binding site" evidence="7">
    <location>
        <begin position="290"/>
        <end position="294"/>
    </location>
    <ligand>
        <name>FMN</name>
        <dbReference type="ChEBI" id="CHEBI:58210"/>
    </ligand>
</feature>
<protein>
    <submittedName>
        <fullName evidence="9">Alpha-hydroxy-acid oxidizing protein</fullName>
    </submittedName>
</protein>
<dbReference type="RefSeq" id="WP_198112259.1">
    <property type="nucleotide sequence ID" value="NZ_JAEDAK010000012.1"/>
</dbReference>
<dbReference type="CDD" id="cd02809">
    <property type="entry name" value="alpha_hydroxyacid_oxid_FMN"/>
    <property type="match status" value="1"/>
</dbReference>
<dbReference type="InterPro" id="IPR037396">
    <property type="entry name" value="FMN_HAD"/>
</dbReference>
<reference evidence="9" key="1">
    <citation type="submission" date="2020-12" db="EMBL/GenBank/DDBJ databases">
        <title>The genome sequence of Inhella sp. 1Y17.</title>
        <authorList>
            <person name="Liu Y."/>
        </authorList>
    </citation>
    <scope>NUCLEOTIDE SEQUENCE</scope>
    <source>
        <strain evidence="9">1Y17</strain>
    </source>
</reference>
<feature type="binding site" evidence="7">
    <location>
        <position position="163"/>
    </location>
    <ligand>
        <name>FMN</name>
        <dbReference type="ChEBI" id="CHEBI:58210"/>
    </ligand>
</feature>
<evidence type="ECO:0000313" key="9">
    <source>
        <dbReference type="EMBL" id="MBH9578494.1"/>
    </source>
</evidence>
<evidence type="ECO:0000313" key="10">
    <source>
        <dbReference type="Proteomes" id="UP000613266"/>
    </source>
</evidence>
<dbReference type="PROSITE" id="PS51349">
    <property type="entry name" value="FMN_HYDROXY_ACID_DH_2"/>
    <property type="match status" value="1"/>
</dbReference>
<dbReference type="EMBL" id="JAEDAK010000012">
    <property type="protein sequence ID" value="MBH9578494.1"/>
    <property type="molecule type" value="Genomic_DNA"/>
</dbReference>
<feature type="domain" description="FMN hydroxy acid dehydrogenase" evidence="8">
    <location>
        <begin position="1"/>
        <end position="362"/>
    </location>
</feature>
<feature type="binding site" evidence="7">
    <location>
        <position position="135"/>
    </location>
    <ligand>
        <name>FMN</name>
        <dbReference type="ChEBI" id="CHEBI:58210"/>
    </ligand>
</feature>
<dbReference type="InterPro" id="IPR013785">
    <property type="entry name" value="Aldolase_TIM"/>
</dbReference>
<feature type="binding site" evidence="7">
    <location>
        <position position="27"/>
    </location>
    <ligand>
        <name>glyoxylate</name>
        <dbReference type="ChEBI" id="CHEBI:36655"/>
    </ligand>
</feature>
<evidence type="ECO:0000256" key="6">
    <source>
        <dbReference type="PIRSR" id="PIRSR000138-1"/>
    </source>
</evidence>
<dbReference type="Gene3D" id="3.20.20.70">
    <property type="entry name" value="Aldolase class I"/>
    <property type="match status" value="1"/>
</dbReference>
<feature type="binding site" evidence="7">
    <location>
        <position position="137"/>
    </location>
    <ligand>
        <name>glyoxylate</name>
        <dbReference type="ChEBI" id="CHEBI:36655"/>
    </ligand>
</feature>
<feature type="binding site" evidence="7">
    <location>
        <begin position="313"/>
        <end position="314"/>
    </location>
    <ligand>
        <name>FMN</name>
        <dbReference type="ChEBI" id="CHEBI:58210"/>
    </ligand>
</feature>
<dbReference type="InterPro" id="IPR000262">
    <property type="entry name" value="FMN-dep_DH"/>
</dbReference>
<sequence>MTQLHAVNLHDYAALAQERLAPEAWAYLAGGAGDEATLADNAAAWAALKLLPRVLRPLHPGHTQVELLGRTWAHPIGLAPVAAHGLFHPEAEAGTVLAAAAQGAACALSSQGSTPWAELVALVKDEPGRGPLWAQGYWQGSLTRTLALFEQAAKAGMEAIVFTVDAPVHGARDRERRAGFVLPAELSKANAVLGSHPPLPAFEAPPLCAGLLVHAPTWAELQALIAASPLPVIVKGLLHPDDAMQARDLGAAAGWVSNHGGRTLDTVLPTAAALPAIRAAVGPAWPLIVDGGIRRGTDVLKALALGASAAFIGRPAVQALAVEGARGVAHAIRLLRDEFEIALALCGCATPAQLHPGLIHKA</sequence>
<evidence type="ECO:0000256" key="7">
    <source>
        <dbReference type="PIRSR" id="PIRSR000138-2"/>
    </source>
</evidence>
<dbReference type="Pfam" id="PF01070">
    <property type="entry name" value="FMN_dh"/>
    <property type="match status" value="1"/>
</dbReference>
<dbReference type="PANTHER" id="PTHR10578">
    <property type="entry name" value="S -2-HYDROXY-ACID OXIDASE-RELATED"/>
    <property type="match status" value="1"/>
</dbReference>
<dbReference type="PIRSF" id="PIRSF000138">
    <property type="entry name" value="Al-hdrx_acd_dh"/>
    <property type="match status" value="1"/>
</dbReference>
<dbReference type="SUPFAM" id="SSF51395">
    <property type="entry name" value="FMN-linked oxidoreductases"/>
    <property type="match status" value="1"/>
</dbReference>